<dbReference type="GO" id="GO:0000271">
    <property type="term" value="P:polysaccharide biosynthetic process"/>
    <property type="evidence" value="ECO:0007669"/>
    <property type="project" value="TreeGrafter"/>
</dbReference>
<dbReference type="Proteomes" id="UP000007102">
    <property type="component" value="Chromosome"/>
</dbReference>
<dbReference type="InterPro" id="IPR050879">
    <property type="entry name" value="Acyltransferase_3"/>
</dbReference>
<accession>F0S172</accession>
<feature type="transmembrane region" description="Helical" evidence="1">
    <location>
        <begin position="68"/>
        <end position="89"/>
    </location>
</feature>
<sequence>MGYLRFLLAYLVLLSHIGFRIGGLNPGVFAVVIFYILAGHVVTHLLYDIFWNKGKTVLTFYIDRVLRIFPLYLFVSSLTILFLLLTSFGNPEFKALNLINNLLIVPLNYYMYIEKDLIILTSTHPPWWLIPPAWSLGTELQVYMLLPFLLRFPKIGTFFFFFSLCIYSIANLNIIHSDYFAYRLIVGVLFIFMLGSLIQKIATNRARKYEIAAVIATYLFCVIWFSYFVLIKHLYGAYTRETLLGIIVGLPIVYVAVKSKVRLPFNRTLGNLSYGVFLSHFLAIWILEYLGLPKGGLLFVIEVSVLSVIIAWIGVVLVDKRIEKIRFKL</sequence>
<feature type="transmembrane region" description="Helical" evidence="1">
    <location>
        <begin position="211"/>
        <end position="231"/>
    </location>
</feature>
<keyword evidence="3" id="KW-0012">Acyltransferase</keyword>
<dbReference type="OrthoDB" id="9796461at2"/>
<evidence type="ECO:0000313" key="4">
    <source>
        <dbReference type="Proteomes" id="UP000007102"/>
    </source>
</evidence>
<keyword evidence="3" id="KW-0808">Transferase</keyword>
<keyword evidence="1" id="KW-1133">Transmembrane helix</keyword>
<dbReference type="Pfam" id="PF01757">
    <property type="entry name" value="Acyl_transf_3"/>
    <property type="match status" value="1"/>
</dbReference>
<keyword evidence="4" id="KW-1185">Reference proteome</keyword>
<dbReference type="STRING" id="868864.Dester_1315"/>
<gene>
    <name evidence="3" type="ordered locus">Dester_1315</name>
</gene>
<dbReference type="InterPro" id="IPR002656">
    <property type="entry name" value="Acyl_transf_3_dom"/>
</dbReference>
<feature type="transmembrane region" description="Helical" evidence="1">
    <location>
        <begin position="296"/>
        <end position="318"/>
    </location>
</feature>
<reference evidence="4" key="2">
    <citation type="submission" date="2011-02" db="EMBL/GenBank/DDBJ databases">
        <title>The complete genome of Desulfurobacterium thermolithotrophum DSM 11699.</title>
        <authorList>
            <consortium name="US DOE Joint Genome Institute (JGI-PGF)"/>
            <person name="Lucas S."/>
            <person name="Copeland A."/>
            <person name="Lapidus A."/>
            <person name="Bruce D."/>
            <person name="Goodwin L."/>
            <person name="Pitluck S."/>
            <person name="Kyrpides N."/>
            <person name="Mavromatis K."/>
            <person name="Pagani I."/>
            <person name="Ivanova N."/>
            <person name="Mikhailova N."/>
            <person name="Daligault H."/>
            <person name="Detter J.C."/>
            <person name="Tapia R."/>
            <person name="Han C."/>
            <person name="Land M."/>
            <person name="Hauser L."/>
            <person name="Markowitz V."/>
            <person name="Cheng J.-F."/>
            <person name="Hugenholtz P."/>
            <person name="Woyke T."/>
            <person name="Wu D."/>
            <person name="Spring S."/>
            <person name="Brambilla E."/>
            <person name="Klenk H.-P."/>
            <person name="Eisen J.A."/>
        </authorList>
    </citation>
    <scope>NUCLEOTIDE SEQUENCE [LARGE SCALE GENOMIC DNA]</scope>
    <source>
        <strain evidence="4">DSM 11699 / BSA</strain>
    </source>
</reference>
<dbReference type="HOGENOM" id="CLU_066185_0_0_0"/>
<feature type="transmembrane region" description="Helical" evidence="1">
    <location>
        <begin position="28"/>
        <end position="47"/>
    </location>
</feature>
<organism evidence="3 4">
    <name type="scientific">Desulfurobacterium thermolithotrophum (strain DSM 11699 / BSA)</name>
    <dbReference type="NCBI Taxonomy" id="868864"/>
    <lineage>
        <taxon>Bacteria</taxon>
        <taxon>Pseudomonadati</taxon>
        <taxon>Aquificota</taxon>
        <taxon>Aquificia</taxon>
        <taxon>Desulfurobacteriales</taxon>
        <taxon>Desulfurobacteriaceae</taxon>
        <taxon>Desulfurobacterium</taxon>
    </lineage>
</organism>
<dbReference type="AlphaFoldDB" id="F0S172"/>
<dbReference type="KEGG" id="dte:Dester_1315"/>
<evidence type="ECO:0000256" key="1">
    <source>
        <dbReference type="SAM" id="Phobius"/>
    </source>
</evidence>
<dbReference type="PANTHER" id="PTHR23028">
    <property type="entry name" value="ACETYLTRANSFERASE"/>
    <property type="match status" value="1"/>
</dbReference>
<protein>
    <submittedName>
        <fullName evidence="3">Acyltransferase 3</fullName>
    </submittedName>
</protein>
<feature type="transmembrane region" description="Helical" evidence="1">
    <location>
        <begin position="237"/>
        <end position="257"/>
    </location>
</feature>
<name>F0S172_DESTD</name>
<keyword evidence="1" id="KW-0812">Transmembrane</keyword>
<keyword evidence="1" id="KW-0472">Membrane</keyword>
<dbReference type="GO" id="GO:0016020">
    <property type="term" value="C:membrane"/>
    <property type="evidence" value="ECO:0007669"/>
    <property type="project" value="TreeGrafter"/>
</dbReference>
<proteinExistence type="predicted"/>
<reference evidence="3 4" key="1">
    <citation type="journal article" date="2011" name="Stand. Genomic Sci.">
        <title>Complete genome sequence of the thermophilic sulfur-reducer Desulfurobacterium thermolithotrophum type strain (BSA(T)) from a deep-sea hydrothermal vent.</title>
        <authorList>
            <person name="Goker M."/>
            <person name="Daligault H."/>
            <person name="Mwirichia R."/>
            <person name="Lapidus A."/>
            <person name="Lucas S."/>
            <person name="Deshpande S."/>
            <person name="Pagani I."/>
            <person name="Tapia R."/>
            <person name="Cheng J.F."/>
            <person name="Goodwin L."/>
            <person name="Pitluck S."/>
            <person name="Liolios K."/>
            <person name="Ivanova N."/>
            <person name="Mavromatis K."/>
            <person name="Mikhailova N."/>
            <person name="Pati A."/>
            <person name="Chen A."/>
            <person name="Palaniappan K."/>
            <person name="Han C."/>
            <person name="Land M."/>
            <person name="Hauser L."/>
            <person name="Pan C."/>
            <person name="Brambilla E.M."/>
            <person name="Rohde M."/>
            <person name="Spring S."/>
            <person name="Sikorski J."/>
            <person name="Wirth R."/>
            <person name="Detter J.C."/>
            <person name="Woyke T."/>
            <person name="Bristow J."/>
            <person name="Eisen J.A."/>
            <person name="Markowitz V."/>
            <person name="Hugenholtz P."/>
            <person name="Kyrpides N.C."/>
            <person name="Klenk H.P."/>
        </authorList>
    </citation>
    <scope>NUCLEOTIDE SEQUENCE [LARGE SCALE GENOMIC DNA]</scope>
    <source>
        <strain evidence="4">DSM 11699 / BSA</strain>
    </source>
</reference>
<dbReference type="EMBL" id="CP002543">
    <property type="protein sequence ID" value="ADY73950.1"/>
    <property type="molecule type" value="Genomic_DNA"/>
</dbReference>
<dbReference type="GO" id="GO:0016747">
    <property type="term" value="F:acyltransferase activity, transferring groups other than amino-acyl groups"/>
    <property type="evidence" value="ECO:0007669"/>
    <property type="project" value="InterPro"/>
</dbReference>
<feature type="transmembrane region" description="Helical" evidence="1">
    <location>
        <begin position="180"/>
        <end position="199"/>
    </location>
</feature>
<feature type="transmembrane region" description="Helical" evidence="1">
    <location>
        <begin position="269"/>
        <end position="290"/>
    </location>
</feature>
<dbReference type="PANTHER" id="PTHR23028:SF53">
    <property type="entry name" value="ACYL_TRANSF_3 DOMAIN-CONTAINING PROTEIN"/>
    <property type="match status" value="1"/>
</dbReference>
<dbReference type="RefSeq" id="WP_013638900.1">
    <property type="nucleotide sequence ID" value="NC_015185.1"/>
</dbReference>
<evidence type="ECO:0000313" key="3">
    <source>
        <dbReference type="EMBL" id="ADY73950.1"/>
    </source>
</evidence>
<evidence type="ECO:0000259" key="2">
    <source>
        <dbReference type="Pfam" id="PF01757"/>
    </source>
</evidence>
<dbReference type="eggNOG" id="COG1835">
    <property type="taxonomic scope" value="Bacteria"/>
</dbReference>
<feature type="transmembrane region" description="Helical" evidence="1">
    <location>
        <begin position="155"/>
        <end position="174"/>
    </location>
</feature>
<feature type="domain" description="Acyltransferase 3" evidence="2">
    <location>
        <begin position="3"/>
        <end position="313"/>
    </location>
</feature>
<dbReference type="InParanoid" id="F0S172"/>